<dbReference type="PANTHER" id="PTHR45679:SF6">
    <property type="entry name" value="ER DEGRADATION-ENHANCING ALPHA-MANNOSIDASE-LIKE PROTEIN 2"/>
    <property type="match status" value="1"/>
</dbReference>
<proteinExistence type="inferred from homology"/>
<name>A0A0D8YCQ3_DICVI</name>
<accession>A0A0D8YCQ3</accession>
<sequence length="805" mass="90652">MFYHAYNGYLNHAFPLDELKPITCSGQDTWGSFSLSLVDALDTLVVMGNTSEFRRAVDLVLKSVKTDANVNVSVFETNIRVVGGLISAHILSGRINDMVLEDGWPCSGPLLRLAEALASRLLSAFNTETGMPYGTVNLKYGVPKSETPITCTAGIGTFIVEFGTLSRLTGNQQFERVALRALESLWRTRSSIGLVGNHINVQTGEWKATDTGIGAGVDSYYEYLVKGALLFQRPALMEQFNEYVSAINRIVRKGDWFLWVSMDKGTISLPIFQSLEGFWPGLLTMVGDVEDASRIMLQYSQVIRQYGFPPEFYNIQNSASDKRSAFPLRPEIAESLMYLYRATEDPQFLEIGAQLVDRKNICGYATINNVNDHSIEIGPAHEYCDIKHMVYTGLSNFRMESFFLAETTKYLYLLFDPKNFLHNDGITARIIDTPNGECAIDAGGYIFNTEAHPIDPGIVHCCSAQRQAEREAVRKWEDNYDLLAILDHQYKISQSYYHKNLEHASVTASEIINNSISTSEINDIELEFDKSFIVIASKDEGEVVDSTNEPAVSENDEEEVTQSNIEELRDSNENIESNTIRLKKVETTPPLSPIHVKKSNRPIQAVIHKARLEDEEKQKQGEDSDTVGSLVSAMLKVHGDYADLIKKAKELADVHFEDTKRRAEKIKMSSAVPVVTAVCRNCCYPTEEISDSILYRHWMNSIYKFYIYNHRGLEIEPGPLCWLHEEPRMEDNYHNVVPDISSSTVLPGDVPMELFYHPPSLTSFEIEDIEHFGFKLLSSPPLGFSYKFAGIGQVTLPSKVSWYYS</sequence>
<evidence type="ECO:0000256" key="4">
    <source>
        <dbReference type="ARBA" id="ARBA00023180"/>
    </source>
</evidence>
<dbReference type="PRINTS" id="PR00747">
    <property type="entry name" value="GLYHDRLASE47"/>
</dbReference>
<gene>
    <name evidence="9" type="ORF">DICVIV_01453</name>
</gene>
<evidence type="ECO:0000256" key="8">
    <source>
        <dbReference type="SAM" id="Coils"/>
    </source>
</evidence>
<dbReference type="SUPFAM" id="SSF48225">
    <property type="entry name" value="Seven-hairpin glycosidases"/>
    <property type="match status" value="1"/>
</dbReference>
<evidence type="ECO:0000313" key="9">
    <source>
        <dbReference type="EMBL" id="KJH52361.1"/>
    </source>
</evidence>
<evidence type="ECO:0000256" key="6">
    <source>
        <dbReference type="PIRSR" id="PIRSR601382-2"/>
    </source>
</evidence>
<reference evidence="9 10" key="1">
    <citation type="submission" date="2013-11" db="EMBL/GenBank/DDBJ databases">
        <title>Draft genome of the bovine lungworm Dictyocaulus viviparus.</title>
        <authorList>
            <person name="Mitreva M."/>
        </authorList>
    </citation>
    <scope>NUCLEOTIDE SEQUENCE [LARGE SCALE GENOMIC DNA]</scope>
    <source>
        <strain evidence="9 10">HannoverDv2000</strain>
    </source>
</reference>
<evidence type="ECO:0000256" key="2">
    <source>
        <dbReference type="ARBA" id="ARBA00007658"/>
    </source>
</evidence>
<dbReference type="EMBL" id="KN716166">
    <property type="protein sequence ID" value="KJH52361.1"/>
    <property type="molecule type" value="Genomic_DNA"/>
</dbReference>
<keyword evidence="3" id="KW-0256">Endoplasmic reticulum</keyword>
<keyword evidence="4" id="KW-0325">Glycoprotein</keyword>
<dbReference type="STRING" id="29172.A0A0D8YCQ3"/>
<evidence type="ECO:0000256" key="3">
    <source>
        <dbReference type="ARBA" id="ARBA00022824"/>
    </source>
</evidence>
<comment type="similarity">
    <text evidence="2 7">Belongs to the glycosyl hydrolase 47 family.</text>
</comment>
<dbReference type="EC" id="3.2.1.-" evidence="7"/>
<comment type="subcellular location">
    <subcellularLocation>
        <location evidence="1">Endoplasmic reticulum</location>
    </subcellularLocation>
</comment>
<dbReference type="GO" id="GO:0005975">
    <property type="term" value="P:carbohydrate metabolic process"/>
    <property type="evidence" value="ECO:0007669"/>
    <property type="project" value="InterPro"/>
</dbReference>
<keyword evidence="10" id="KW-1185">Reference proteome</keyword>
<keyword evidence="8" id="KW-0175">Coiled coil</keyword>
<dbReference type="InterPro" id="IPR044674">
    <property type="entry name" value="EDEM1/2/3"/>
</dbReference>
<evidence type="ECO:0000256" key="7">
    <source>
        <dbReference type="RuleBase" id="RU361193"/>
    </source>
</evidence>
<keyword evidence="6" id="KW-0106">Calcium</keyword>
<dbReference type="OrthoDB" id="8118055at2759"/>
<feature type="active site" description="Proton donor" evidence="5">
    <location>
        <position position="76"/>
    </location>
</feature>
<keyword evidence="6" id="KW-0479">Metal-binding</keyword>
<evidence type="ECO:0000313" key="10">
    <source>
        <dbReference type="Proteomes" id="UP000053766"/>
    </source>
</evidence>
<feature type="binding site" evidence="6">
    <location>
        <position position="449"/>
    </location>
    <ligand>
        <name>Ca(2+)</name>
        <dbReference type="ChEBI" id="CHEBI:29108"/>
    </ligand>
</feature>
<keyword evidence="7 9" id="KW-0378">Hydrolase</keyword>
<dbReference type="GO" id="GO:0044322">
    <property type="term" value="C:endoplasmic reticulum quality control compartment"/>
    <property type="evidence" value="ECO:0007669"/>
    <property type="project" value="GOC"/>
</dbReference>
<dbReference type="GO" id="GO:0005509">
    <property type="term" value="F:calcium ion binding"/>
    <property type="evidence" value="ECO:0007669"/>
    <property type="project" value="InterPro"/>
</dbReference>
<feature type="active site" description="Proton donor" evidence="5">
    <location>
        <position position="311"/>
    </location>
</feature>
<dbReference type="Pfam" id="PF01532">
    <property type="entry name" value="Glyco_hydro_47"/>
    <property type="match status" value="1"/>
</dbReference>
<reference evidence="10" key="2">
    <citation type="journal article" date="2016" name="Sci. Rep.">
        <title>Dictyocaulus viviparus genome, variome and transcriptome elucidate lungworm biology and support future intervention.</title>
        <authorList>
            <person name="McNulty S.N."/>
            <person name="Strube C."/>
            <person name="Rosa B.A."/>
            <person name="Martin J.C."/>
            <person name="Tyagi R."/>
            <person name="Choi Y.J."/>
            <person name="Wang Q."/>
            <person name="Hallsworth Pepin K."/>
            <person name="Zhang X."/>
            <person name="Ozersky P."/>
            <person name="Wilson R.K."/>
            <person name="Sternberg P.W."/>
            <person name="Gasser R.B."/>
            <person name="Mitreva M."/>
        </authorList>
    </citation>
    <scope>NUCLEOTIDE SEQUENCE [LARGE SCALE GENOMIC DNA]</scope>
    <source>
        <strain evidence="10">HannoverDv2000</strain>
    </source>
</reference>
<dbReference type="Proteomes" id="UP000053766">
    <property type="component" value="Unassembled WGS sequence"/>
</dbReference>
<evidence type="ECO:0000256" key="1">
    <source>
        <dbReference type="ARBA" id="ARBA00004240"/>
    </source>
</evidence>
<feature type="active site" evidence="5">
    <location>
        <position position="331"/>
    </location>
</feature>
<evidence type="ECO:0000256" key="5">
    <source>
        <dbReference type="PIRSR" id="PIRSR601382-1"/>
    </source>
</evidence>
<feature type="active site" evidence="5">
    <location>
        <position position="218"/>
    </location>
</feature>
<keyword evidence="7" id="KW-0326">Glycosidase</keyword>
<feature type="coiled-coil region" evidence="8">
    <location>
        <begin position="558"/>
        <end position="585"/>
    </location>
</feature>
<dbReference type="InterPro" id="IPR036026">
    <property type="entry name" value="Seven-hairpin_glycosidases"/>
</dbReference>
<organism evidence="9 10">
    <name type="scientific">Dictyocaulus viviparus</name>
    <name type="common">Bovine lungworm</name>
    <dbReference type="NCBI Taxonomy" id="29172"/>
    <lineage>
        <taxon>Eukaryota</taxon>
        <taxon>Metazoa</taxon>
        <taxon>Ecdysozoa</taxon>
        <taxon>Nematoda</taxon>
        <taxon>Chromadorea</taxon>
        <taxon>Rhabditida</taxon>
        <taxon>Rhabditina</taxon>
        <taxon>Rhabditomorpha</taxon>
        <taxon>Strongyloidea</taxon>
        <taxon>Metastrongylidae</taxon>
        <taxon>Dictyocaulus</taxon>
    </lineage>
</organism>
<dbReference type="PANTHER" id="PTHR45679">
    <property type="entry name" value="ER DEGRADATION-ENHANCING ALPHA-MANNOSIDASE-LIKE PROTEIN 2"/>
    <property type="match status" value="1"/>
</dbReference>
<dbReference type="GO" id="GO:0004571">
    <property type="term" value="F:mannosyl-oligosaccharide 1,2-alpha-mannosidase activity"/>
    <property type="evidence" value="ECO:0007669"/>
    <property type="project" value="InterPro"/>
</dbReference>
<dbReference type="InterPro" id="IPR012341">
    <property type="entry name" value="6hp_glycosidase-like_sf"/>
</dbReference>
<dbReference type="GO" id="GO:1904380">
    <property type="term" value="P:endoplasmic reticulum mannose trimming"/>
    <property type="evidence" value="ECO:0007669"/>
    <property type="project" value="InterPro"/>
</dbReference>
<dbReference type="GO" id="GO:0016020">
    <property type="term" value="C:membrane"/>
    <property type="evidence" value="ECO:0007669"/>
    <property type="project" value="InterPro"/>
</dbReference>
<protein>
    <recommendedName>
        <fullName evidence="7">alpha-1,2-Mannosidase</fullName>
        <ecNumber evidence="7">3.2.1.-</ecNumber>
    </recommendedName>
</protein>
<dbReference type="Gene3D" id="1.50.10.10">
    <property type="match status" value="1"/>
</dbReference>
<comment type="cofactor">
    <cofactor evidence="6">
        <name>Ca(2+)</name>
        <dbReference type="ChEBI" id="CHEBI:29108"/>
    </cofactor>
</comment>
<dbReference type="InterPro" id="IPR001382">
    <property type="entry name" value="Glyco_hydro_47"/>
</dbReference>
<dbReference type="AlphaFoldDB" id="A0A0D8YCQ3"/>